<protein>
    <submittedName>
        <fullName evidence="2">HNH endonuclease</fullName>
    </submittedName>
</protein>
<dbReference type="AlphaFoldDB" id="A0A2H9A1H7"/>
<keyword evidence="2" id="KW-0255">Endonuclease</keyword>
<evidence type="ECO:0000259" key="1">
    <source>
        <dbReference type="Pfam" id="PF13391"/>
    </source>
</evidence>
<dbReference type="Pfam" id="PF13391">
    <property type="entry name" value="HNH_2"/>
    <property type="match status" value="1"/>
</dbReference>
<reference evidence="2 3" key="1">
    <citation type="journal article" date="2018" name="MBio">
        <title>Genomic Analysis of Hospital Plumbing Reveals Diverse Reservoir of Bacterial Plasmids Conferring Carbapenem Resistance.</title>
        <authorList>
            <consortium name="NISC Comparative Sequencing Program"/>
            <person name="Weingarten R.A."/>
            <person name="Johnson R.C."/>
            <person name="Conlan S."/>
            <person name="Ramsburg A.M."/>
            <person name="Dekker J.P."/>
            <person name="Lau A.F."/>
            <person name="Khil P."/>
            <person name="Odom R.T."/>
            <person name="Deming C."/>
            <person name="Park M."/>
            <person name="Thomas P.J."/>
            <person name="Henderson D.K."/>
            <person name="Palmore T.N."/>
            <person name="Segre J.A."/>
            <person name="Frank K.M."/>
        </authorList>
    </citation>
    <scope>NUCLEOTIDE SEQUENCE [LARGE SCALE GENOMIC DNA]</scope>
    <source>
        <strain evidence="2 3">ECONIH4</strain>
    </source>
</reference>
<sequence>MNKMNKLSESLIEQKILSWLSITPSEQKLADILPIQQDKSLDETMKERLIASRLGQGEFRKKCLKLFPACPITGISFQPLLRASHIKPWAACQNGHERLDPYNGIILAAHIDALFDQGWLSFSNNGHILISTELDFEVKTQLNLPENIPPFSAQHHHYLKWHRENILRS</sequence>
<feature type="domain" description="HNH nuclease" evidence="1">
    <location>
        <begin position="70"/>
        <end position="122"/>
    </location>
</feature>
<proteinExistence type="predicted"/>
<evidence type="ECO:0000313" key="2">
    <source>
        <dbReference type="EMBL" id="AUY02873.1"/>
    </source>
</evidence>
<name>A0A2H9A1H7_ECOLX</name>
<dbReference type="InterPro" id="IPR003615">
    <property type="entry name" value="HNH_nuc"/>
</dbReference>
<organism evidence="2 3">
    <name type="scientific">Escherichia coli</name>
    <dbReference type="NCBI Taxonomy" id="562"/>
    <lineage>
        <taxon>Bacteria</taxon>
        <taxon>Pseudomonadati</taxon>
        <taxon>Pseudomonadota</taxon>
        <taxon>Gammaproteobacteria</taxon>
        <taxon>Enterobacterales</taxon>
        <taxon>Enterobacteriaceae</taxon>
        <taxon>Escherichia</taxon>
    </lineage>
</organism>
<keyword evidence="2" id="KW-0540">Nuclease</keyword>
<dbReference type="Proteomes" id="UP000239554">
    <property type="component" value="Chromosome"/>
</dbReference>
<keyword evidence="2" id="KW-0378">Hydrolase</keyword>
<accession>A0A2H9A1H7</accession>
<gene>
    <name evidence="2" type="ORF">C3F40_14470</name>
</gene>
<dbReference type="GO" id="GO:0004519">
    <property type="term" value="F:endonuclease activity"/>
    <property type="evidence" value="ECO:0007669"/>
    <property type="project" value="UniProtKB-KW"/>
</dbReference>
<evidence type="ECO:0000313" key="3">
    <source>
        <dbReference type="Proteomes" id="UP000239554"/>
    </source>
</evidence>
<dbReference type="EMBL" id="CP026399">
    <property type="protein sequence ID" value="AUY02873.1"/>
    <property type="molecule type" value="Genomic_DNA"/>
</dbReference>
<dbReference type="RefSeq" id="WP_001547734.1">
    <property type="nucleotide sequence ID" value="NZ_CAJSGZ010000153.1"/>
</dbReference>